<dbReference type="AlphaFoldDB" id="A0A1P8W9C4"/>
<accession>A0A1P8W9C4</accession>
<evidence type="ECO:0000256" key="3">
    <source>
        <dbReference type="PROSITE-ProRule" id="PRU00339"/>
    </source>
</evidence>
<dbReference type="STRING" id="1891926.Fuma_00223"/>
<gene>
    <name evidence="5" type="ORF">Fuma_00223</name>
</gene>
<protein>
    <submittedName>
        <fullName evidence="5">Type IV pilus biogenesis/stability protein</fullName>
    </submittedName>
</protein>
<evidence type="ECO:0000256" key="2">
    <source>
        <dbReference type="ARBA" id="ARBA00022803"/>
    </source>
</evidence>
<feature type="compositionally biased region" description="Low complexity" evidence="4">
    <location>
        <begin position="212"/>
        <end position="221"/>
    </location>
</feature>
<proteinExistence type="predicted"/>
<dbReference type="PANTHER" id="PTHR44858:SF1">
    <property type="entry name" value="UDP-N-ACETYLGLUCOSAMINE--PEPTIDE N-ACETYLGLUCOSAMINYLTRANSFERASE SPINDLY-RELATED"/>
    <property type="match status" value="1"/>
</dbReference>
<dbReference type="PANTHER" id="PTHR44858">
    <property type="entry name" value="TETRATRICOPEPTIDE REPEAT PROTEIN 6"/>
    <property type="match status" value="1"/>
</dbReference>
<keyword evidence="6" id="KW-1185">Reference proteome</keyword>
<dbReference type="OrthoDB" id="212218at2"/>
<keyword evidence="1" id="KW-0677">Repeat</keyword>
<dbReference type="InterPro" id="IPR050498">
    <property type="entry name" value="Ycf3"/>
</dbReference>
<dbReference type="EMBL" id="CP017641">
    <property type="protein sequence ID" value="APZ90642.1"/>
    <property type="molecule type" value="Genomic_DNA"/>
</dbReference>
<name>A0A1P8W9C4_9PLAN</name>
<evidence type="ECO:0000256" key="1">
    <source>
        <dbReference type="ARBA" id="ARBA00022737"/>
    </source>
</evidence>
<evidence type="ECO:0000313" key="5">
    <source>
        <dbReference type="EMBL" id="APZ90642.1"/>
    </source>
</evidence>
<dbReference type="SMART" id="SM00028">
    <property type="entry name" value="TPR"/>
    <property type="match status" value="6"/>
</dbReference>
<keyword evidence="2 3" id="KW-0802">TPR repeat</keyword>
<dbReference type="Pfam" id="PF14559">
    <property type="entry name" value="TPR_19"/>
    <property type="match status" value="1"/>
</dbReference>
<dbReference type="Pfam" id="PF13432">
    <property type="entry name" value="TPR_16"/>
    <property type="match status" value="1"/>
</dbReference>
<reference evidence="5 6" key="1">
    <citation type="journal article" date="2016" name="Front. Microbiol.">
        <title>Fuerstia marisgermanicae gen. nov., sp. nov., an Unusual Member of the Phylum Planctomycetes from the German Wadden Sea.</title>
        <authorList>
            <person name="Kohn T."/>
            <person name="Heuer A."/>
            <person name="Jogler M."/>
            <person name="Vollmers J."/>
            <person name="Boedeker C."/>
            <person name="Bunk B."/>
            <person name="Rast P."/>
            <person name="Borchert D."/>
            <person name="Glockner I."/>
            <person name="Freese H.M."/>
            <person name="Klenk H.P."/>
            <person name="Overmann J."/>
            <person name="Kaster A.K."/>
            <person name="Rohde M."/>
            <person name="Wiegand S."/>
            <person name="Jogler C."/>
        </authorList>
    </citation>
    <scope>NUCLEOTIDE SEQUENCE [LARGE SCALE GENOMIC DNA]</scope>
    <source>
        <strain evidence="5 6">NH11</strain>
    </source>
</reference>
<evidence type="ECO:0000313" key="6">
    <source>
        <dbReference type="Proteomes" id="UP000187735"/>
    </source>
</evidence>
<feature type="compositionally biased region" description="Basic and acidic residues" evidence="4">
    <location>
        <begin position="175"/>
        <end position="211"/>
    </location>
</feature>
<feature type="region of interest" description="Disordered" evidence="4">
    <location>
        <begin position="172"/>
        <end position="250"/>
    </location>
</feature>
<feature type="repeat" description="TPR" evidence="3">
    <location>
        <begin position="141"/>
        <end position="174"/>
    </location>
</feature>
<dbReference type="RefSeq" id="WP_077028027.1">
    <property type="nucleotide sequence ID" value="NZ_CP017641.1"/>
</dbReference>
<sequence>MGEADPLAGAAQEWYKKGTDAMNRQNWDFAVNCFGNSVKMKPDVVLYRQTKHGCCKKMYGDNGSGAKMAGMKLMSIRGKMKKARMKKDWDTLDKLAEDGLLVNPWDPQLYADLGAASKELDRGEIAAYAYSAAVNLDKTNIDFNRGLGDVMLERGEYDKARACFQRIYEADPSDGEARSKMSQIDAEKVMDRGNYEKAESTQDVKADKSGKSGDAGASSAYDADRRRRRGAAPDSVAPGESEEADLRNAIRKDPKNEALYSKLSNVLRDQRKFPQAIEVLDKGLETFNNSVSLQEEKEDIELEIMKDKASEANDRARKNPDKERLKEKADALKKDLVVREIEVLASRIERNKNDMKMRFELADRYRKTKQYKLAIPLFQQASADSRLKEDSLVSLGECFMRTGKMDLGRRQFEKALETLTYKEKPDPFKNAHYCLGRMYEKAKKNELAEHHYTEILSVDYDYRDVLKRLEEIQGGDEFEDFDDD</sequence>
<organism evidence="5 6">
    <name type="scientific">Fuerstiella marisgermanici</name>
    <dbReference type="NCBI Taxonomy" id="1891926"/>
    <lineage>
        <taxon>Bacteria</taxon>
        <taxon>Pseudomonadati</taxon>
        <taxon>Planctomycetota</taxon>
        <taxon>Planctomycetia</taxon>
        <taxon>Planctomycetales</taxon>
        <taxon>Planctomycetaceae</taxon>
        <taxon>Fuerstiella</taxon>
    </lineage>
</organism>
<dbReference type="Gene3D" id="1.25.40.10">
    <property type="entry name" value="Tetratricopeptide repeat domain"/>
    <property type="match status" value="3"/>
</dbReference>
<dbReference type="KEGG" id="fmr:Fuma_00223"/>
<dbReference type="PROSITE" id="PS50005">
    <property type="entry name" value="TPR"/>
    <property type="match status" value="1"/>
</dbReference>
<dbReference type="SUPFAM" id="SSF48452">
    <property type="entry name" value="TPR-like"/>
    <property type="match status" value="2"/>
</dbReference>
<evidence type="ECO:0000256" key="4">
    <source>
        <dbReference type="SAM" id="MobiDB-lite"/>
    </source>
</evidence>
<dbReference type="InterPro" id="IPR019734">
    <property type="entry name" value="TPR_rpt"/>
</dbReference>
<dbReference type="Proteomes" id="UP000187735">
    <property type="component" value="Chromosome"/>
</dbReference>
<dbReference type="InterPro" id="IPR011990">
    <property type="entry name" value="TPR-like_helical_dom_sf"/>
</dbReference>